<accession>A0AAN9MLV9</accession>
<name>A0AAN9MLV9_PHACN</name>
<keyword evidence="1" id="KW-0812">Transmembrane</keyword>
<evidence type="ECO:0000256" key="1">
    <source>
        <dbReference type="SAM" id="Phobius"/>
    </source>
</evidence>
<reference evidence="2 3" key="1">
    <citation type="submission" date="2024-01" db="EMBL/GenBank/DDBJ databases">
        <title>The genomes of 5 underutilized Papilionoideae crops provide insights into root nodulation and disease resistanc.</title>
        <authorList>
            <person name="Jiang F."/>
        </authorList>
    </citation>
    <scope>NUCLEOTIDE SEQUENCE [LARGE SCALE GENOMIC DNA]</scope>
    <source>
        <strain evidence="2">JINMINGXINNONG_FW02</strain>
        <tissue evidence="2">Leaves</tissue>
    </source>
</reference>
<dbReference type="Proteomes" id="UP001374584">
    <property type="component" value="Unassembled WGS sequence"/>
</dbReference>
<dbReference type="AlphaFoldDB" id="A0AAN9MLV9"/>
<keyword evidence="1" id="KW-1133">Transmembrane helix</keyword>
<keyword evidence="3" id="KW-1185">Reference proteome</keyword>
<gene>
    <name evidence="2" type="ORF">VNO80_16509</name>
</gene>
<comment type="caution">
    <text evidence="2">The sequence shown here is derived from an EMBL/GenBank/DDBJ whole genome shotgun (WGS) entry which is preliminary data.</text>
</comment>
<evidence type="ECO:0000313" key="3">
    <source>
        <dbReference type="Proteomes" id="UP001374584"/>
    </source>
</evidence>
<keyword evidence="1" id="KW-0472">Membrane</keyword>
<evidence type="ECO:0000313" key="2">
    <source>
        <dbReference type="EMBL" id="KAK7357225.1"/>
    </source>
</evidence>
<protein>
    <submittedName>
        <fullName evidence="2">Uncharacterized protein</fullName>
    </submittedName>
</protein>
<dbReference type="EMBL" id="JAYMYR010000006">
    <property type="protein sequence ID" value="KAK7357225.1"/>
    <property type="molecule type" value="Genomic_DNA"/>
</dbReference>
<proteinExistence type="predicted"/>
<organism evidence="2 3">
    <name type="scientific">Phaseolus coccineus</name>
    <name type="common">Scarlet runner bean</name>
    <name type="synonym">Phaseolus multiflorus</name>
    <dbReference type="NCBI Taxonomy" id="3886"/>
    <lineage>
        <taxon>Eukaryota</taxon>
        <taxon>Viridiplantae</taxon>
        <taxon>Streptophyta</taxon>
        <taxon>Embryophyta</taxon>
        <taxon>Tracheophyta</taxon>
        <taxon>Spermatophyta</taxon>
        <taxon>Magnoliopsida</taxon>
        <taxon>eudicotyledons</taxon>
        <taxon>Gunneridae</taxon>
        <taxon>Pentapetalae</taxon>
        <taxon>rosids</taxon>
        <taxon>fabids</taxon>
        <taxon>Fabales</taxon>
        <taxon>Fabaceae</taxon>
        <taxon>Papilionoideae</taxon>
        <taxon>50 kb inversion clade</taxon>
        <taxon>NPAAA clade</taxon>
        <taxon>indigoferoid/millettioid clade</taxon>
        <taxon>Phaseoleae</taxon>
        <taxon>Phaseolus</taxon>
    </lineage>
</organism>
<feature type="transmembrane region" description="Helical" evidence="1">
    <location>
        <begin position="63"/>
        <end position="85"/>
    </location>
</feature>
<sequence>MNQKDLANTMTVQKVTANFDYTKATLQDKYKRRGIDHHDLLQYLTFYTFYMIFKYKNPPPHPFLVGIIFISNYQTVIFHFLYPLVIRFFI</sequence>